<proteinExistence type="predicted"/>
<accession>A0A5P1FKS3</accession>
<gene>
    <name evidence="2" type="ORF">A4U43_C02F4020</name>
</gene>
<evidence type="ECO:0000313" key="3">
    <source>
        <dbReference type="Proteomes" id="UP000243459"/>
    </source>
</evidence>
<dbReference type="Proteomes" id="UP000243459">
    <property type="component" value="Chromosome 2"/>
</dbReference>
<name>A0A5P1FKS3_ASPOF</name>
<reference evidence="3" key="1">
    <citation type="journal article" date="2017" name="Nat. Commun.">
        <title>The asparagus genome sheds light on the origin and evolution of a young Y chromosome.</title>
        <authorList>
            <person name="Harkess A."/>
            <person name="Zhou J."/>
            <person name="Xu C."/>
            <person name="Bowers J.E."/>
            <person name="Van der Hulst R."/>
            <person name="Ayyampalayam S."/>
            <person name="Mercati F."/>
            <person name="Riccardi P."/>
            <person name="McKain M.R."/>
            <person name="Kakrana A."/>
            <person name="Tang H."/>
            <person name="Ray J."/>
            <person name="Groenendijk J."/>
            <person name="Arikit S."/>
            <person name="Mathioni S.M."/>
            <person name="Nakano M."/>
            <person name="Shan H."/>
            <person name="Telgmann-Rauber A."/>
            <person name="Kanno A."/>
            <person name="Yue Z."/>
            <person name="Chen H."/>
            <person name="Li W."/>
            <person name="Chen Y."/>
            <person name="Xu X."/>
            <person name="Zhang Y."/>
            <person name="Luo S."/>
            <person name="Chen H."/>
            <person name="Gao J."/>
            <person name="Mao Z."/>
            <person name="Pires J.C."/>
            <person name="Luo M."/>
            <person name="Kudrna D."/>
            <person name="Wing R.A."/>
            <person name="Meyers B.C."/>
            <person name="Yi K."/>
            <person name="Kong H."/>
            <person name="Lavrijsen P."/>
            <person name="Sunseri F."/>
            <person name="Falavigna A."/>
            <person name="Ye Y."/>
            <person name="Leebens-Mack J.H."/>
            <person name="Chen G."/>
        </authorList>
    </citation>
    <scope>NUCLEOTIDE SEQUENCE [LARGE SCALE GENOMIC DNA]</scope>
    <source>
        <strain evidence="3">cv. DH0086</strain>
    </source>
</reference>
<dbReference type="EMBL" id="CM007382">
    <property type="protein sequence ID" value="ONK77190.1"/>
    <property type="molecule type" value="Genomic_DNA"/>
</dbReference>
<dbReference type="AlphaFoldDB" id="A0A5P1FKS3"/>
<organism evidence="2 3">
    <name type="scientific">Asparagus officinalis</name>
    <name type="common">Garden asparagus</name>
    <dbReference type="NCBI Taxonomy" id="4686"/>
    <lineage>
        <taxon>Eukaryota</taxon>
        <taxon>Viridiplantae</taxon>
        <taxon>Streptophyta</taxon>
        <taxon>Embryophyta</taxon>
        <taxon>Tracheophyta</taxon>
        <taxon>Spermatophyta</taxon>
        <taxon>Magnoliopsida</taxon>
        <taxon>Liliopsida</taxon>
        <taxon>Asparagales</taxon>
        <taxon>Asparagaceae</taxon>
        <taxon>Asparagoideae</taxon>
        <taxon>Asparagus</taxon>
    </lineage>
</organism>
<dbReference type="PANTHER" id="PTHR31104">
    <property type="entry name" value="PEPTIDE-N4-(N-ACETYL-BETA-GLUCOSAMINYL)ASPARAGINE AMIDASE A PROTEIN"/>
    <property type="match status" value="1"/>
</dbReference>
<feature type="domain" description="Peptide N-acetyl-beta-D-glucosaminyl asparaginase amidase A N-terminal" evidence="1">
    <location>
        <begin position="10"/>
        <end position="108"/>
    </location>
</feature>
<evidence type="ECO:0000259" key="1">
    <source>
        <dbReference type="Pfam" id="PF12222"/>
    </source>
</evidence>
<keyword evidence="3" id="KW-1185">Reference proteome</keyword>
<dbReference type="Pfam" id="PF12222">
    <property type="entry name" value="PNGaseA"/>
    <property type="match status" value="1"/>
</dbReference>
<sequence length="133" mass="14790">MRYAAALRKLADEGGVITMMLQNSNETLTGVYSVNVTLHFYRGSLGRGYTAFPSVKGLYRDPADLIIPISRPNGYCCAEGFWFRVDNGSHIPAASVAVPRNAYRADLSKLQHELLKIVANNVNIFDIMAKYPY</sequence>
<dbReference type="Gramene" id="ONK77190">
    <property type="protein sequence ID" value="ONK77190"/>
    <property type="gene ID" value="A4U43_C02F4020"/>
</dbReference>
<protein>
    <recommendedName>
        <fullName evidence="1">Peptide N-acetyl-beta-D-glucosaminyl asparaginase amidase A N-terminal domain-containing protein</fullName>
    </recommendedName>
</protein>
<dbReference type="InterPro" id="IPR021102">
    <property type="entry name" value="PNGase_A"/>
</dbReference>
<dbReference type="InterPro" id="IPR056948">
    <property type="entry name" value="PNGaseA_N"/>
</dbReference>
<evidence type="ECO:0000313" key="2">
    <source>
        <dbReference type="EMBL" id="ONK77190.1"/>
    </source>
</evidence>